<keyword evidence="2" id="KW-1185">Reference proteome</keyword>
<dbReference type="Proteomes" id="UP000030686">
    <property type="component" value="Unassembled WGS sequence"/>
</dbReference>
<accession>W6QT97</accession>
<gene>
    <name evidence="1" type="ORF">PROQFM164_S06g000295</name>
</gene>
<organism evidence="1 2">
    <name type="scientific">Penicillium roqueforti (strain FM164)</name>
    <dbReference type="NCBI Taxonomy" id="1365484"/>
    <lineage>
        <taxon>Eukaryota</taxon>
        <taxon>Fungi</taxon>
        <taxon>Dikarya</taxon>
        <taxon>Ascomycota</taxon>
        <taxon>Pezizomycotina</taxon>
        <taxon>Eurotiomycetes</taxon>
        <taxon>Eurotiomycetidae</taxon>
        <taxon>Eurotiales</taxon>
        <taxon>Aspergillaceae</taxon>
        <taxon>Penicillium</taxon>
    </lineage>
</organism>
<dbReference type="AlphaFoldDB" id="W6QT97"/>
<protein>
    <submittedName>
        <fullName evidence="1">Uncharacterized protein</fullName>
    </submittedName>
</protein>
<reference evidence="1" key="1">
    <citation type="journal article" date="2014" name="Nat. Commun.">
        <title>Multiple recent horizontal transfers of a large genomic region in cheese making fungi.</title>
        <authorList>
            <person name="Cheeseman K."/>
            <person name="Ropars J."/>
            <person name="Renault P."/>
            <person name="Dupont J."/>
            <person name="Gouzy J."/>
            <person name="Branca A."/>
            <person name="Abraham A.L."/>
            <person name="Ceppi M."/>
            <person name="Conseiller E."/>
            <person name="Debuchy R."/>
            <person name="Malagnac F."/>
            <person name="Goarin A."/>
            <person name="Silar P."/>
            <person name="Lacoste S."/>
            <person name="Sallet E."/>
            <person name="Bensimon A."/>
            <person name="Giraud T."/>
            <person name="Brygoo Y."/>
        </authorList>
    </citation>
    <scope>NUCLEOTIDE SEQUENCE [LARGE SCALE GENOMIC DNA]</scope>
    <source>
        <strain evidence="1">FM164</strain>
    </source>
</reference>
<proteinExistence type="predicted"/>
<evidence type="ECO:0000313" key="2">
    <source>
        <dbReference type="Proteomes" id="UP000030686"/>
    </source>
</evidence>
<name>W6QT97_PENRF</name>
<evidence type="ECO:0000313" key="1">
    <source>
        <dbReference type="EMBL" id="CDM37334.1"/>
    </source>
</evidence>
<dbReference type="EMBL" id="HG792020">
    <property type="protein sequence ID" value="CDM37334.1"/>
    <property type="molecule type" value="Genomic_DNA"/>
</dbReference>
<sequence length="58" mass="6576">MSDTHIRGPIAKHQVNDVSINIFSIKSPILCIGYRIDPPESRSPFLPPTLVVCEIFRR</sequence>